<evidence type="ECO:0000313" key="2">
    <source>
        <dbReference type="EMBL" id="MEQ2253792.1"/>
    </source>
</evidence>
<gene>
    <name evidence="2" type="ORF">ILYODFUR_036128</name>
</gene>
<evidence type="ECO:0000256" key="1">
    <source>
        <dbReference type="SAM" id="MobiDB-lite"/>
    </source>
</evidence>
<dbReference type="Proteomes" id="UP001482620">
    <property type="component" value="Unassembled WGS sequence"/>
</dbReference>
<feature type="region of interest" description="Disordered" evidence="1">
    <location>
        <begin position="22"/>
        <end position="45"/>
    </location>
</feature>
<name>A0ABV0VCE2_9TELE</name>
<comment type="caution">
    <text evidence="2">The sequence shown here is derived from an EMBL/GenBank/DDBJ whole genome shotgun (WGS) entry which is preliminary data.</text>
</comment>
<evidence type="ECO:0000313" key="3">
    <source>
        <dbReference type="Proteomes" id="UP001482620"/>
    </source>
</evidence>
<feature type="region of interest" description="Disordered" evidence="1">
    <location>
        <begin position="69"/>
        <end position="123"/>
    </location>
</feature>
<sequence length="202" mass="21301">MCGDGVGAAALGRDEDPLLCGRPAFAGSVQRGSSGADKESGRTSDSSGVFYKLVKKFCFPIPDDRLSGGGVKLSHNESPDLSAENRRAVSASPPCPTSQRSDSSVTNGITGNDVSGSRGCSAGSASYETSSEMVHLPAHRSCASEEADDLSPSFYHSVIRIKVGSFPALVCRGRRGAFFMSIRLRDVIPPAADEQKFSFQHH</sequence>
<reference evidence="2 3" key="1">
    <citation type="submission" date="2021-06" db="EMBL/GenBank/DDBJ databases">
        <authorList>
            <person name="Palmer J.M."/>
        </authorList>
    </citation>
    <scope>NUCLEOTIDE SEQUENCE [LARGE SCALE GENOMIC DNA]</scope>
    <source>
        <strain evidence="3">if_2019</strain>
        <tissue evidence="2">Muscle</tissue>
    </source>
</reference>
<dbReference type="EMBL" id="JAHRIQ010099866">
    <property type="protein sequence ID" value="MEQ2253792.1"/>
    <property type="molecule type" value="Genomic_DNA"/>
</dbReference>
<accession>A0ABV0VCE2</accession>
<protein>
    <submittedName>
        <fullName evidence="2">Uncharacterized protein</fullName>
    </submittedName>
</protein>
<organism evidence="2 3">
    <name type="scientific">Ilyodon furcidens</name>
    <name type="common">goldbreast splitfin</name>
    <dbReference type="NCBI Taxonomy" id="33524"/>
    <lineage>
        <taxon>Eukaryota</taxon>
        <taxon>Metazoa</taxon>
        <taxon>Chordata</taxon>
        <taxon>Craniata</taxon>
        <taxon>Vertebrata</taxon>
        <taxon>Euteleostomi</taxon>
        <taxon>Actinopterygii</taxon>
        <taxon>Neopterygii</taxon>
        <taxon>Teleostei</taxon>
        <taxon>Neoteleostei</taxon>
        <taxon>Acanthomorphata</taxon>
        <taxon>Ovalentaria</taxon>
        <taxon>Atherinomorphae</taxon>
        <taxon>Cyprinodontiformes</taxon>
        <taxon>Goodeidae</taxon>
        <taxon>Ilyodon</taxon>
    </lineage>
</organism>
<proteinExistence type="predicted"/>
<keyword evidence="3" id="KW-1185">Reference proteome</keyword>
<feature type="compositionally biased region" description="Basic and acidic residues" evidence="1">
    <location>
        <begin position="74"/>
        <end position="87"/>
    </location>
</feature>
<feature type="compositionally biased region" description="Polar residues" evidence="1">
    <location>
        <begin position="97"/>
        <end position="114"/>
    </location>
</feature>